<name>A0A0G0ZDS2_9BACT</name>
<feature type="transmembrane region" description="Helical" evidence="1">
    <location>
        <begin position="50"/>
        <end position="74"/>
    </location>
</feature>
<proteinExistence type="predicted"/>
<organism evidence="2 3">
    <name type="scientific">Candidatus Gottesmanbacteria bacterium GW2011_GWA2_42_18</name>
    <dbReference type="NCBI Taxonomy" id="1618442"/>
    <lineage>
        <taxon>Bacteria</taxon>
        <taxon>Candidatus Gottesmaniibacteriota</taxon>
    </lineage>
</organism>
<accession>A0A0G0ZDS2</accession>
<keyword evidence="1" id="KW-0472">Membrane</keyword>
<dbReference type="EMBL" id="LCDD01000012">
    <property type="protein sequence ID" value="KKS46875.1"/>
    <property type="molecule type" value="Genomic_DNA"/>
</dbReference>
<evidence type="ECO:0000313" key="2">
    <source>
        <dbReference type="EMBL" id="KKS46875.1"/>
    </source>
</evidence>
<dbReference type="AlphaFoldDB" id="A0A0G0ZDS2"/>
<evidence type="ECO:0000313" key="3">
    <source>
        <dbReference type="Proteomes" id="UP000034320"/>
    </source>
</evidence>
<keyword evidence="1" id="KW-1133">Transmembrane helix</keyword>
<sequence length="131" mass="13997">MNFFFPEVVRADDCIGGGEGLGPIAKLLCSGQADTAQETGNILNKILSTVLGFLTIVAAIWFMIQFIIAGFNWISAGGDKNNTQAARQKMTNAVIGLVIVIFAWVFVALIGKVLGINILDPGAMLQNLKIK</sequence>
<dbReference type="InterPro" id="IPR043993">
    <property type="entry name" value="T4SS_pilin"/>
</dbReference>
<keyword evidence="1" id="KW-0812">Transmembrane</keyword>
<evidence type="ECO:0000256" key="1">
    <source>
        <dbReference type="SAM" id="Phobius"/>
    </source>
</evidence>
<comment type="caution">
    <text evidence="2">The sequence shown here is derived from an EMBL/GenBank/DDBJ whole genome shotgun (WGS) entry which is preliminary data.</text>
</comment>
<dbReference type="Pfam" id="PF18895">
    <property type="entry name" value="T4SS_pilin"/>
    <property type="match status" value="1"/>
</dbReference>
<feature type="transmembrane region" description="Helical" evidence="1">
    <location>
        <begin position="94"/>
        <end position="119"/>
    </location>
</feature>
<gene>
    <name evidence="2" type="ORF">UV09_C0012G0044</name>
</gene>
<reference evidence="2 3" key="1">
    <citation type="journal article" date="2015" name="Nature">
        <title>rRNA introns, odd ribosomes, and small enigmatic genomes across a large radiation of phyla.</title>
        <authorList>
            <person name="Brown C.T."/>
            <person name="Hug L.A."/>
            <person name="Thomas B.C."/>
            <person name="Sharon I."/>
            <person name="Castelle C.J."/>
            <person name="Singh A."/>
            <person name="Wilkins M.J."/>
            <person name="Williams K.H."/>
            <person name="Banfield J.F."/>
        </authorList>
    </citation>
    <scope>NUCLEOTIDE SEQUENCE [LARGE SCALE GENOMIC DNA]</scope>
</reference>
<protein>
    <submittedName>
        <fullName evidence="2">Uncharacterized protein</fullName>
    </submittedName>
</protein>
<dbReference type="Proteomes" id="UP000034320">
    <property type="component" value="Unassembled WGS sequence"/>
</dbReference>